<protein>
    <submittedName>
        <fullName evidence="2">Uncharacterized protein</fullName>
    </submittedName>
</protein>
<keyword evidence="1" id="KW-0812">Transmembrane</keyword>
<organism evidence="2">
    <name type="scientific">viral metagenome</name>
    <dbReference type="NCBI Taxonomy" id="1070528"/>
    <lineage>
        <taxon>unclassified sequences</taxon>
        <taxon>metagenomes</taxon>
        <taxon>organismal metagenomes</taxon>
    </lineage>
</organism>
<proteinExistence type="predicted"/>
<reference evidence="2" key="1">
    <citation type="journal article" date="2020" name="Nature">
        <title>Giant virus diversity and host interactions through global metagenomics.</title>
        <authorList>
            <person name="Schulz F."/>
            <person name="Roux S."/>
            <person name="Paez-Espino D."/>
            <person name="Jungbluth S."/>
            <person name="Walsh D.A."/>
            <person name="Denef V.J."/>
            <person name="McMahon K.D."/>
            <person name="Konstantinidis K.T."/>
            <person name="Eloe-Fadrosh E.A."/>
            <person name="Kyrpides N.C."/>
            <person name="Woyke T."/>
        </authorList>
    </citation>
    <scope>NUCLEOTIDE SEQUENCE</scope>
    <source>
        <strain evidence="2">GVMAG-M-3300018080-19</strain>
    </source>
</reference>
<evidence type="ECO:0000313" key="2">
    <source>
        <dbReference type="EMBL" id="QHS93765.1"/>
    </source>
</evidence>
<name>A0A6C0BMY6_9ZZZZ</name>
<accession>A0A6C0BMY6</accession>
<evidence type="ECO:0000256" key="1">
    <source>
        <dbReference type="SAM" id="Phobius"/>
    </source>
</evidence>
<dbReference type="AlphaFoldDB" id="A0A6C0BMY6"/>
<keyword evidence="1" id="KW-1133">Transmembrane helix</keyword>
<dbReference type="EMBL" id="MN739209">
    <property type="protein sequence ID" value="QHS93765.1"/>
    <property type="molecule type" value="Genomic_DNA"/>
</dbReference>
<keyword evidence="1" id="KW-0472">Membrane</keyword>
<feature type="transmembrane region" description="Helical" evidence="1">
    <location>
        <begin position="478"/>
        <end position="499"/>
    </location>
</feature>
<dbReference type="SUPFAM" id="SSF159245">
    <property type="entry name" value="AttH-like"/>
    <property type="match status" value="1"/>
</dbReference>
<sequence>MAQVCDLVRENFKSEQNYQDAISLFLPHEEDLCVTINQLPYAVAREFTSEQDRSESMTEYLEYIRNKYVWLLSPRCQAIDLMLQRCRLDITPRQASFIPYLIGPRGEMGFKTESPKQLRLEWDYRLLTERYRFACNLRLVGLDDVVTFIMMFVRRTLTPPEYWHDEGGSMNSLYYIQYFVARGDQISTRNIYVDGAWDMATMATDPFYVGFGDTFGMKSVGNTGELFPLQVWCRDDSQDVSVKLQVVQEVNAQHILSIDSFTFPMLKIVTGQVRTKDFAANISEGLGFLSRVYVPTGKIPQNIVTRAVYNLKHVREPQVRTMPVSWCVGQIPGVGEFRTALQNPHSNGQNKVTLRWVYLDGKQARIPATLEITQEAISPRTGTRYPVAWRLNLPNNQQYLVTPLSMSYNFDAYGIEFFNAGAIFQDPRTQEQFLGFLGSQNFIQEEKTVKRMLMQLNFNNVDSLVPYFMLGRTPPGTFVASVLFFVLIIVCIIFLFYLIKCLTKS</sequence>